<proteinExistence type="predicted"/>
<organism evidence="1 2">
    <name type="scientific">Arctium lappa</name>
    <name type="common">Greater burdock</name>
    <name type="synonym">Lappa major</name>
    <dbReference type="NCBI Taxonomy" id="4217"/>
    <lineage>
        <taxon>Eukaryota</taxon>
        <taxon>Viridiplantae</taxon>
        <taxon>Streptophyta</taxon>
        <taxon>Embryophyta</taxon>
        <taxon>Tracheophyta</taxon>
        <taxon>Spermatophyta</taxon>
        <taxon>Magnoliopsida</taxon>
        <taxon>eudicotyledons</taxon>
        <taxon>Gunneridae</taxon>
        <taxon>Pentapetalae</taxon>
        <taxon>asterids</taxon>
        <taxon>campanulids</taxon>
        <taxon>Asterales</taxon>
        <taxon>Asteraceae</taxon>
        <taxon>Carduoideae</taxon>
        <taxon>Cardueae</taxon>
        <taxon>Arctiinae</taxon>
        <taxon>Arctium</taxon>
    </lineage>
</organism>
<name>A0ACB9FMN0_ARCLA</name>
<sequence>MKTILLFFHFYQQNPTFSTQKVKPELPEDVRGQGLYDFGGRHLKLDLVLDPFHSFGEDRSKQSCCGCLRPDGVARLVLCKPFSDIL</sequence>
<keyword evidence="2" id="KW-1185">Reference proteome</keyword>
<evidence type="ECO:0000313" key="2">
    <source>
        <dbReference type="Proteomes" id="UP001055879"/>
    </source>
</evidence>
<dbReference type="EMBL" id="CM042047">
    <property type="protein sequence ID" value="KAI3772369.1"/>
    <property type="molecule type" value="Genomic_DNA"/>
</dbReference>
<reference evidence="1 2" key="2">
    <citation type="journal article" date="2022" name="Mol. Ecol. Resour.">
        <title>The genomes of chicory, endive, great burdock and yacon provide insights into Asteraceae paleo-polyploidization history and plant inulin production.</title>
        <authorList>
            <person name="Fan W."/>
            <person name="Wang S."/>
            <person name="Wang H."/>
            <person name="Wang A."/>
            <person name="Jiang F."/>
            <person name="Liu H."/>
            <person name="Zhao H."/>
            <person name="Xu D."/>
            <person name="Zhang Y."/>
        </authorList>
    </citation>
    <scope>NUCLEOTIDE SEQUENCE [LARGE SCALE GENOMIC DNA]</scope>
    <source>
        <strain evidence="2">cv. Niubang</strain>
    </source>
</reference>
<dbReference type="Proteomes" id="UP001055879">
    <property type="component" value="Linkage Group LG01"/>
</dbReference>
<evidence type="ECO:0000313" key="1">
    <source>
        <dbReference type="EMBL" id="KAI3772369.1"/>
    </source>
</evidence>
<reference evidence="2" key="1">
    <citation type="journal article" date="2022" name="Mol. Ecol. Resour.">
        <title>The genomes of chicory, endive, great burdock and yacon provide insights into Asteraceae palaeo-polyploidization history and plant inulin production.</title>
        <authorList>
            <person name="Fan W."/>
            <person name="Wang S."/>
            <person name="Wang H."/>
            <person name="Wang A."/>
            <person name="Jiang F."/>
            <person name="Liu H."/>
            <person name="Zhao H."/>
            <person name="Xu D."/>
            <person name="Zhang Y."/>
        </authorList>
    </citation>
    <scope>NUCLEOTIDE SEQUENCE [LARGE SCALE GENOMIC DNA]</scope>
    <source>
        <strain evidence="2">cv. Niubang</strain>
    </source>
</reference>
<comment type="caution">
    <text evidence="1">The sequence shown here is derived from an EMBL/GenBank/DDBJ whole genome shotgun (WGS) entry which is preliminary data.</text>
</comment>
<accession>A0ACB9FMN0</accession>
<protein>
    <submittedName>
        <fullName evidence="1">Uncharacterized protein</fullName>
    </submittedName>
</protein>
<gene>
    <name evidence="1" type="ORF">L6452_03554</name>
</gene>